<evidence type="ECO:0000313" key="10">
    <source>
        <dbReference type="Proteomes" id="UP001160148"/>
    </source>
</evidence>
<organism evidence="9 10">
    <name type="scientific">Macrosiphum euphorbiae</name>
    <name type="common">potato aphid</name>
    <dbReference type="NCBI Taxonomy" id="13131"/>
    <lineage>
        <taxon>Eukaryota</taxon>
        <taxon>Metazoa</taxon>
        <taxon>Ecdysozoa</taxon>
        <taxon>Arthropoda</taxon>
        <taxon>Hexapoda</taxon>
        <taxon>Insecta</taxon>
        <taxon>Pterygota</taxon>
        <taxon>Neoptera</taxon>
        <taxon>Paraneoptera</taxon>
        <taxon>Hemiptera</taxon>
        <taxon>Sternorrhyncha</taxon>
        <taxon>Aphidomorpha</taxon>
        <taxon>Aphidoidea</taxon>
        <taxon>Aphididae</taxon>
        <taxon>Macrosiphini</taxon>
        <taxon>Macrosiphum</taxon>
    </lineage>
</organism>
<dbReference type="InterPro" id="IPR021896">
    <property type="entry name" value="THAP9-like_HTH"/>
</dbReference>
<dbReference type="InterPro" id="IPR006612">
    <property type="entry name" value="THAP_Znf"/>
</dbReference>
<dbReference type="PROSITE" id="PS50950">
    <property type="entry name" value="ZF_THAP"/>
    <property type="match status" value="1"/>
</dbReference>
<name>A0AAV0XJ01_9HEMI</name>
<evidence type="ECO:0000256" key="2">
    <source>
        <dbReference type="ARBA" id="ARBA00022723"/>
    </source>
</evidence>
<evidence type="ECO:0000256" key="3">
    <source>
        <dbReference type="ARBA" id="ARBA00022771"/>
    </source>
</evidence>
<dbReference type="GO" id="GO:0008270">
    <property type="term" value="F:zinc ion binding"/>
    <property type="evidence" value="ECO:0007669"/>
    <property type="project" value="UniProtKB-KW"/>
</dbReference>
<feature type="coiled-coil region" evidence="7">
    <location>
        <begin position="281"/>
        <end position="315"/>
    </location>
</feature>
<dbReference type="EMBL" id="CARXXK010000005">
    <property type="protein sequence ID" value="CAI6367818.1"/>
    <property type="molecule type" value="Genomic_DNA"/>
</dbReference>
<evidence type="ECO:0000313" key="9">
    <source>
        <dbReference type="EMBL" id="CAI6367818.1"/>
    </source>
</evidence>
<keyword evidence="2" id="KW-0479">Metal-binding</keyword>
<dbReference type="SUPFAM" id="SSF57716">
    <property type="entry name" value="Glucocorticoid receptor-like (DNA-binding domain)"/>
    <property type="match status" value="1"/>
</dbReference>
<keyword evidence="10" id="KW-1185">Reference proteome</keyword>
<dbReference type="Pfam" id="PF05907">
    <property type="entry name" value="CXXC_Zn-b_euk"/>
    <property type="match status" value="1"/>
</dbReference>
<accession>A0AAV0XJ01</accession>
<keyword evidence="5 6" id="KW-0238">DNA-binding</keyword>
<dbReference type="Pfam" id="PF12017">
    <property type="entry name" value="Tnp_P_element"/>
    <property type="match status" value="1"/>
</dbReference>
<comment type="caution">
    <text evidence="9">The sequence shown here is derived from an EMBL/GenBank/DDBJ whole genome shotgun (WGS) entry which is preliminary data.</text>
</comment>
<dbReference type="Pfam" id="PF21789">
    <property type="entry name" value="TNP-like_RNaseH_C"/>
    <property type="match status" value="1"/>
</dbReference>
<dbReference type="PANTHER" id="PTHR12857">
    <property type="entry name" value="CXXC MOTIF CONTAINING ZINC BINDING PROTEIN"/>
    <property type="match status" value="1"/>
</dbReference>
<evidence type="ECO:0000256" key="5">
    <source>
        <dbReference type="ARBA" id="ARBA00023125"/>
    </source>
</evidence>
<evidence type="ECO:0000259" key="8">
    <source>
        <dbReference type="PROSITE" id="PS50950"/>
    </source>
</evidence>
<dbReference type="Proteomes" id="UP001160148">
    <property type="component" value="Unassembled WGS sequence"/>
</dbReference>
<dbReference type="InterPro" id="IPR038441">
    <property type="entry name" value="THAP_Znf_sf"/>
</dbReference>
<dbReference type="AlphaFoldDB" id="A0AAV0XJ01"/>
<evidence type="ECO:0000256" key="7">
    <source>
        <dbReference type="SAM" id="Coils"/>
    </source>
</evidence>
<dbReference type="Gene3D" id="6.20.210.20">
    <property type="entry name" value="THAP domain"/>
    <property type="match status" value="1"/>
</dbReference>
<evidence type="ECO:0000256" key="1">
    <source>
        <dbReference type="ARBA" id="ARBA00007818"/>
    </source>
</evidence>
<dbReference type="SMART" id="SM00980">
    <property type="entry name" value="THAP"/>
    <property type="match status" value="1"/>
</dbReference>
<dbReference type="SUPFAM" id="SSF141678">
    <property type="entry name" value="MAL13P1.257-like"/>
    <property type="match status" value="1"/>
</dbReference>
<protein>
    <recommendedName>
        <fullName evidence="8">THAP-type domain-containing protein</fullName>
    </recommendedName>
</protein>
<dbReference type="PANTHER" id="PTHR12857:SF0">
    <property type="entry name" value="CXXC MOTIF CONTAINING ZINC BINDING PROTEIN"/>
    <property type="match status" value="1"/>
</dbReference>
<gene>
    <name evidence="9" type="ORF">MEUPH1_LOCUS22246</name>
</gene>
<dbReference type="Pfam" id="PF05485">
    <property type="entry name" value="THAP"/>
    <property type="match status" value="1"/>
</dbReference>
<sequence length="843" mass="96576">MVQVCCVCCNTSNNNKNVSFHFFPKDISKKTVWLNALNLTSIPNWKKVCSAHFSANDFIFSNNRNILQKTAVPTRYFKLMEEHSYADNISISSPCLMISDVYDSSPSSSRTKCYENVNVVDVYDSSPSSSRTKCYENVNVVDVYDSSPSSSRTKCYENVNVVDVYDSSPSSSRTKCYENVNVVDVYDSSPSSSRTKCYENVNVVDVYDSSPSSSRTKCYENVNVVKTSPPPLFNLCTDVEVITPPRKKRIWNPSRLGDLSDEDFSTPKRRKKNLCLVRTTVKNIRRRNKVLSQRNQRLKNKVSSLLDIINELKNKLLISEHAAINLEAMGSDVLQSIVKKSLAGKKQPFSKEIKEFAVTLQYYSPRAYLYVRKIFSNVLPHPRTLRRWYMVVDGKPGFTSEAFEQIKKKVNLGPVYCNLVIDEIRKLYSKKPYNCAINNDNFEKYQLFTMEFQKYINDLKFEDGTNVIDSKRKTGFKGIAMGLQSALDLFKLLISKNHMTFFITYKISQDHLETFFSAVRSKGGYNDNPTCRQFQAAYKRLLVHNSIMGSVYGNCSILDNTNIEAVSGNKLSNENEEELNFNFNWQIEKPLLHHDYFENVQHLNPYIEDVCVYIAGFVTMKATQKIACTSCTSHLLATTQNSKLATVKDRGSLIKPSMDVQTVCIVTEQVFREYNYVNIQSIMVKIALQIKANLENVTELTPDGEDFRWYLKFRCTNCGEESDKWIYLSQDITVPMKGSRGQANLVTKCKMCSRDSSLDILPDTISKYTIEDSNKFKSIVTFDCRGISIIDFSPRNGFKCCGIETNTKFEDVNLEEKEWVDYDERQNQPVGIYDVQYQFVTTK</sequence>
<comment type="similarity">
    <text evidence="1">Belongs to the UPF0587 family.</text>
</comment>
<dbReference type="GO" id="GO:0003677">
    <property type="term" value="F:DNA binding"/>
    <property type="evidence" value="ECO:0007669"/>
    <property type="project" value="UniProtKB-UniRule"/>
</dbReference>
<evidence type="ECO:0000256" key="6">
    <source>
        <dbReference type="PROSITE-ProRule" id="PRU00309"/>
    </source>
</evidence>
<keyword evidence="4" id="KW-0862">Zinc</keyword>
<keyword evidence="3 6" id="KW-0863">Zinc-finger</keyword>
<reference evidence="9 10" key="1">
    <citation type="submission" date="2023-01" db="EMBL/GenBank/DDBJ databases">
        <authorList>
            <person name="Whitehead M."/>
        </authorList>
    </citation>
    <scope>NUCLEOTIDE SEQUENCE [LARGE SCALE GENOMIC DNA]</scope>
</reference>
<keyword evidence="7" id="KW-0175">Coiled coil</keyword>
<dbReference type="InterPro" id="IPR048367">
    <property type="entry name" value="TNP-like_RNaseH_C"/>
</dbReference>
<dbReference type="InterPro" id="IPR008584">
    <property type="entry name" value="CXXC_Zn-binding_euk"/>
</dbReference>
<proteinExistence type="inferred from homology"/>
<evidence type="ECO:0000256" key="4">
    <source>
        <dbReference type="ARBA" id="ARBA00022833"/>
    </source>
</evidence>
<feature type="domain" description="THAP-type" evidence="8">
    <location>
        <begin position="1"/>
        <end position="76"/>
    </location>
</feature>